<evidence type="ECO:0000313" key="1">
    <source>
        <dbReference type="EMBL" id="QHD65765.1"/>
    </source>
</evidence>
<organism evidence="1 2">
    <name type="scientific">Sphingobium yanoikuyae</name>
    <name type="common">Sphingomonas yanoikuyae</name>
    <dbReference type="NCBI Taxonomy" id="13690"/>
    <lineage>
        <taxon>Bacteria</taxon>
        <taxon>Pseudomonadati</taxon>
        <taxon>Pseudomonadota</taxon>
        <taxon>Alphaproteobacteria</taxon>
        <taxon>Sphingomonadales</taxon>
        <taxon>Sphingomonadaceae</taxon>
        <taxon>Sphingobium</taxon>
    </lineage>
</organism>
<protein>
    <submittedName>
        <fullName evidence="1">Uncharacterized protein</fullName>
    </submittedName>
</protein>
<evidence type="ECO:0000313" key="2">
    <source>
        <dbReference type="Proteomes" id="UP000464086"/>
    </source>
</evidence>
<accession>A0A6P1GBK5</accession>
<dbReference type="EMBL" id="CP047218">
    <property type="protein sequence ID" value="QHD65765.1"/>
    <property type="molecule type" value="Genomic_DNA"/>
</dbReference>
<gene>
    <name evidence="1" type="ORF">GS397_00885</name>
</gene>
<dbReference type="RefSeq" id="WP_159365393.1">
    <property type="nucleotide sequence ID" value="NZ_CP047218.1"/>
</dbReference>
<reference evidence="1 2" key="1">
    <citation type="submission" date="2019-12" db="EMBL/GenBank/DDBJ databases">
        <title>Functional and genomic insights into the Sphingobium yanoikuyae YC-JY1, a bacterium efficiently degrading bisphenol A.</title>
        <authorList>
            <person name="Jia Y."/>
            <person name="Li X."/>
            <person name="Wang J."/>
            <person name="Eltoukhy A."/>
            <person name="Lamraoui I."/>
            <person name="Yan Y."/>
        </authorList>
    </citation>
    <scope>NUCLEOTIDE SEQUENCE [LARGE SCALE GENOMIC DNA]</scope>
    <source>
        <strain evidence="1 2">YC-JY1</strain>
    </source>
</reference>
<name>A0A6P1GBK5_SPHYA</name>
<proteinExistence type="predicted"/>
<dbReference type="AlphaFoldDB" id="A0A6P1GBK5"/>
<sequence>MLAVMLALTLACGGGGTAVKPDARTVQGSSDVSGSYDYGRGQFDGTATHSGTIYGTRQQGYADQVDVEIAEEGGRIRLPRVTLPLLHGGDDGWFELKDVKITDRAIDAKAGVNVINNPKIHIDRVTGTISISGKNGNYAGQCRKVDVSQRAQF</sequence>
<dbReference type="Proteomes" id="UP000464086">
    <property type="component" value="Chromosome"/>
</dbReference>